<dbReference type="STRING" id="683960.A0A1E3P339"/>
<feature type="compositionally biased region" description="Basic and acidic residues" evidence="2">
    <location>
        <begin position="598"/>
        <end position="610"/>
    </location>
</feature>
<reference evidence="3 4" key="1">
    <citation type="journal article" date="2016" name="Proc. Natl. Acad. Sci. U.S.A.">
        <title>Comparative genomics of biotechnologically important yeasts.</title>
        <authorList>
            <person name="Riley R."/>
            <person name="Haridas S."/>
            <person name="Wolfe K.H."/>
            <person name="Lopes M.R."/>
            <person name="Hittinger C.T."/>
            <person name="Goeker M."/>
            <person name="Salamov A.A."/>
            <person name="Wisecaver J.H."/>
            <person name="Long T.M."/>
            <person name="Calvey C.H."/>
            <person name="Aerts A.L."/>
            <person name="Barry K.W."/>
            <person name="Choi C."/>
            <person name="Clum A."/>
            <person name="Coughlan A.Y."/>
            <person name="Deshpande S."/>
            <person name="Douglass A.P."/>
            <person name="Hanson S.J."/>
            <person name="Klenk H.-P."/>
            <person name="LaButti K.M."/>
            <person name="Lapidus A."/>
            <person name="Lindquist E.A."/>
            <person name="Lipzen A.M."/>
            <person name="Meier-Kolthoff J.P."/>
            <person name="Ohm R.A."/>
            <person name="Otillar R.P."/>
            <person name="Pangilinan J.L."/>
            <person name="Peng Y."/>
            <person name="Rokas A."/>
            <person name="Rosa C.A."/>
            <person name="Scheuner C."/>
            <person name="Sibirny A.A."/>
            <person name="Slot J.C."/>
            <person name="Stielow J.B."/>
            <person name="Sun H."/>
            <person name="Kurtzman C.P."/>
            <person name="Blackwell M."/>
            <person name="Grigoriev I.V."/>
            <person name="Jeffries T.W."/>
        </authorList>
    </citation>
    <scope>NUCLEOTIDE SEQUENCE [LARGE SCALE GENOMIC DNA]</scope>
    <source>
        <strain evidence="4">ATCC 58044 / CBS 1984 / NCYC 433 / NRRL Y-366-8</strain>
    </source>
</reference>
<gene>
    <name evidence="3" type="ORF">WICANDRAFT_62349</name>
</gene>
<dbReference type="GO" id="GO:0043332">
    <property type="term" value="C:mating projection tip"/>
    <property type="evidence" value="ECO:0007669"/>
    <property type="project" value="TreeGrafter"/>
</dbReference>
<dbReference type="PANTHER" id="PTHR37271">
    <property type="entry name" value="KARYOGAMY PROTEIN KAR9"/>
    <property type="match status" value="1"/>
</dbReference>
<keyword evidence="1" id="KW-0175">Coiled coil</keyword>
<keyword evidence="4" id="KW-1185">Reference proteome</keyword>
<evidence type="ECO:0000256" key="2">
    <source>
        <dbReference type="SAM" id="MobiDB-lite"/>
    </source>
</evidence>
<dbReference type="RefSeq" id="XP_019038970.1">
    <property type="nucleotide sequence ID" value="XM_019183346.1"/>
</dbReference>
<feature type="region of interest" description="Disordered" evidence="2">
    <location>
        <begin position="543"/>
        <end position="717"/>
    </location>
</feature>
<evidence type="ECO:0000313" key="3">
    <source>
        <dbReference type="EMBL" id="ODQ59763.1"/>
    </source>
</evidence>
<feature type="compositionally biased region" description="Basic and acidic residues" evidence="2">
    <location>
        <begin position="661"/>
        <end position="674"/>
    </location>
</feature>
<feature type="coiled-coil region" evidence="1">
    <location>
        <begin position="250"/>
        <end position="277"/>
    </location>
</feature>
<evidence type="ECO:0000256" key="1">
    <source>
        <dbReference type="SAM" id="Coils"/>
    </source>
</evidence>
<feature type="compositionally biased region" description="Basic and acidic residues" evidence="2">
    <location>
        <begin position="684"/>
        <end position="717"/>
    </location>
</feature>
<feature type="compositionally biased region" description="Polar residues" evidence="2">
    <location>
        <begin position="625"/>
        <end position="635"/>
    </location>
</feature>
<evidence type="ECO:0008006" key="5">
    <source>
        <dbReference type="Google" id="ProtNLM"/>
    </source>
</evidence>
<dbReference type="GO" id="GO:0031578">
    <property type="term" value="P:mitotic spindle orientation checkpoint signaling"/>
    <property type="evidence" value="ECO:0007669"/>
    <property type="project" value="TreeGrafter"/>
</dbReference>
<feature type="compositionally biased region" description="Low complexity" evidence="2">
    <location>
        <begin position="559"/>
        <end position="571"/>
    </location>
</feature>
<dbReference type="EMBL" id="KV454210">
    <property type="protein sequence ID" value="ODQ59763.1"/>
    <property type="molecule type" value="Genomic_DNA"/>
</dbReference>
<organism evidence="3 4">
    <name type="scientific">Wickerhamomyces anomalus (strain ATCC 58044 / CBS 1984 / NCYC 433 / NRRL Y-366-8)</name>
    <name type="common">Yeast</name>
    <name type="synonym">Hansenula anomala</name>
    <dbReference type="NCBI Taxonomy" id="683960"/>
    <lineage>
        <taxon>Eukaryota</taxon>
        <taxon>Fungi</taxon>
        <taxon>Dikarya</taxon>
        <taxon>Ascomycota</taxon>
        <taxon>Saccharomycotina</taxon>
        <taxon>Saccharomycetes</taxon>
        <taxon>Phaffomycetales</taxon>
        <taxon>Wickerhamomycetaceae</taxon>
        <taxon>Wickerhamomyces</taxon>
    </lineage>
</organism>
<dbReference type="GeneID" id="30200592"/>
<dbReference type="GO" id="GO:0051293">
    <property type="term" value="P:establishment of spindle localization"/>
    <property type="evidence" value="ECO:0007669"/>
    <property type="project" value="TreeGrafter"/>
</dbReference>
<protein>
    <recommendedName>
        <fullName evidence="5">Karyogamy protein</fullName>
    </recommendedName>
</protein>
<proteinExistence type="predicted"/>
<dbReference type="Proteomes" id="UP000094112">
    <property type="component" value="Unassembled WGS sequence"/>
</dbReference>
<dbReference type="InterPro" id="IPR013889">
    <property type="entry name" value="Karyogamy_KAR9"/>
</dbReference>
<dbReference type="Pfam" id="PF08580">
    <property type="entry name" value="KAR9"/>
    <property type="match status" value="1"/>
</dbReference>
<dbReference type="GO" id="GO:0030473">
    <property type="term" value="P:nuclear migration along microtubule"/>
    <property type="evidence" value="ECO:0007669"/>
    <property type="project" value="TreeGrafter"/>
</dbReference>
<dbReference type="GO" id="GO:0005816">
    <property type="term" value="C:spindle pole body"/>
    <property type="evidence" value="ECO:0007669"/>
    <property type="project" value="TreeGrafter"/>
</dbReference>
<sequence>MAQKFSEILVIRSEFNFFQSIANLEPFDLSRLEVVIDDVLNYILRVKEIFEYLDAIPDDLKVNLDWLAEGKSKYYDIYRNIDSIDSVVLQSLNLLETNLNKDSSIVDTGIFDKLDKLSELSLDVKQNHLLKFKTNVDVSTEYHEIFNTTMNSINNELENCLKKCFRIHERRFSSPVRHAPTFNLEMLTKKLLQQKSNLRLPLLNEVDNELYEEFLDLKSIVDPLKASLHFIPLRIEEFHEKHKELGSLNVAKITTKYNSLIKELDFLQNEVNDLKYELVDKRWDEIFSYLNTEMSFLISSVEKETKKLNHLKDKEEHGSIETQILKKMRYTCQIVESTFTLVNQAIDEKLIDITVVEKTNQLAERWLNAKGSIPEEYTVYIDGDDLVFEELKQFKTLSLDEDNSKKIQFDEESNETKTPVKFKRRSRAGEFFMGKMNLRPVLIENDPTSVRKPADPNNVPKNVLGESLRHNQLENSPSKPRLMGIKPQDFNKIPDLKTSLSKLPNEHILTAADIPSNPPVVKSDLSTMSPIVEAQTPLNQKYTASGFSNSDDDVFQTPSVSSKRASTISSSRLPIPTKLKNSNPNASKIPRPSSRLGTLDRESSVSKLHSDGSSSVTRARPASALASTRQSQSERPPSRIGRMNKRHSMIPQTPVRVPSRTSERSISRTSDRKSLLPQPTPIKEIIERGGSRLSDRRPGSEFRSSRILDKPAKPIWR</sequence>
<dbReference type="PANTHER" id="PTHR37271:SF1">
    <property type="entry name" value="KARYOGAMY PROTEIN KAR9"/>
    <property type="match status" value="1"/>
</dbReference>
<accession>A0A1E3P339</accession>
<evidence type="ECO:0000313" key="4">
    <source>
        <dbReference type="Proteomes" id="UP000094112"/>
    </source>
</evidence>
<name>A0A1E3P339_WICAA</name>
<dbReference type="AlphaFoldDB" id="A0A1E3P339"/>
<dbReference type="GO" id="GO:0005938">
    <property type="term" value="C:cell cortex"/>
    <property type="evidence" value="ECO:0007669"/>
    <property type="project" value="TreeGrafter"/>
</dbReference>
<dbReference type="OrthoDB" id="3980028at2759"/>